<keyword evidence="5" id="KW-0720">Serine protease</keyword>
<protein>
    <recommendedName>
        <fullName evidence="6">Peptidase S1 domain-containing protein</fullName>
    </recommendedName>
</protein>
<comment type="caution">
    <text evidence="7">The sequence shown here is derived from an EMBL/GenBank/DDBJ whole genome shotgun (WGS) entry which is preliminary data.</text>
</comment>
<proteinExistence type="predicted"/>
<dbReference type="Gene3D" id="3.60.10.10">
    <property type="entry name" value="Endonuclease/exonuclease/phosphatase"/>
    <property type="match status" value="1"/>
</dbReference>
<evidence type="ECO:0000259" key="6">
    <source>
        <dbReference type="PROSITE" id="PS50240"/>
    </source>
</evidence>
<dbReference type="InterPro" id="IPR043504">
    <property type="entry name" value="Peptidase_S1_PA_chymotrypsin"/>
</dbReference>
<evidence type="ECO:0000313" key="8">
    <source>
        <dbReference type="Proteomes" id="UP000494106"/>
    </source>
</evidence>
<evidence type="ECO:0000256" key="4">
    <source>
        <dbReference type="ARBA" id="ARBA00022801"/>
    </source>
</evidence>
<evidence type="ECO:0000256" key="5">
    <source>
        <dbReference type="ARBA" id="ARBA00022825"/>
    </source>
</evidence>
<evidence type="ECO:0000256" key="3">
    <source>
        <dbReference type="ARBA" id="ARBA00022670"/>
    </source>
</evidence>
<dbReference type="InterPro" id="IPR050127">
    <property type="entry name" value="Serine_Proteases_S1"/>
</dbReference>
<name>A0A8S1BD21_ARCPL</name>
<dbReference type="PANTHER" id="PTHR24264">
    <property type="entry name" value="TRYPSIN-RELATED"/>
    <property type="match status" value="1"/>
</dbReference>
<dbReference type="PROSITE" id="PS50240">
    <property type="entry name" value="TRYPSIN_DOM"/>
    <property type="match status" value="1"/>
</dbReference>
<evidence type="ECO:0000256" key="1">
    <source>
        <dbReference type="ARBA" id="ARBA00004613"/>
    </source>
</evidence>
<gene>
    <name evidence="7" type="ORF">APLA_LOCUS15347</name>
</gene>
<dbReference type="PROSITE" id="PS00135">
    <property type="entry name" value="TRYPSIN_SER"/>
    <property type="match status" value="1"/>
</dbReference>
<reference evidence="7 8" key="1">
    <citation type="submission" date="2020-04" db="EMBL/GenBank/DDBJ databases">
        <authorList>
            <person name="Wallbank WR R."/>
            <person name="Pardo Diaz C."/>
            <person name="Kozak K."/>
            <person name="Martin S."/>
            <person name="Jiggins C."/>
            <person name="Moest M."/>
            <person name="Warren A I."/>
            <person name="Byers J.R.P. K."/>
            <person name="Montejo-Kovacevich G."/>
            <person name="Yen C E."/>
        </authorList>
    </citation>
    <scope>NUCLEOTIDE SEQUENCE [LARGE SCALE GENOMIC DNA]</scope>
</reference>
<dbReference type="Proteomes" id="UP000494106">
    <property type="component" value="Unassembled WGS sequence"/>
</dbReference>
<comment type="subcellular location">
    <subcellularLocation>
        <location evidence="1">Secreted</location>
    </subcellularLocation>
</comment>
<dbReference type="GO" id="GO:0005615">
    <property type="term" value="C:extracellular space"/>
    <property type="evidence" value="ECO:0007669"/>
    <property type="project" value="TreeGrafter"/>
</dbReference>
<keyword evidence="2" id="KW-0964">Secreted</keyword>
<dbReference type="InterPro" id="IPR009003">
    <property type="entry name" value="Peptidase_S1_PA"/>
</dbReference>
<dbReference type="GO" id="GO:0006508">
    <property type="term" value="P:proteolysis"/>
    <property type="evidence" value="ECO:0007669"/>
    <property type="project" value="UniProtKB-KW"/>
</dbReference>
<dbReference type="EMBL" id="CADEBC010000586">
    <property type="protein sequence ID" value="CAB3256353.1"/>
    <property type="molecule type" value="Genomic_DNA"/>
</dbReference>
<dbReference type="GO" id="GO:0004252">
    <property type="term" value="F:serine-type endopeptidase activity"/>
    <property type="evidence" value="ECO:0007669"/>
    <property type="project" value="InterPro"/>
</dbReference>
<dbReference type="InterPro" id="IPR036691">
    <property type="entry name" value="Endo/exonu/phosph_ase_sf"/>
</dbReference>
<dbReference type="Gene3D" id="2.40.10.10">
    <property type="entry name" value="Trypsin-like serine proteases"/>
    <property type="match status" value="2"/>
</dbReference>
<dbReference type="PANTHER" id="PTHR24264:SF65">
    <property type="entry name" value="SRCR DOMAIN-CONTAINING PROTEIN"/>
    <property type="match status" value="1"/>
</dbReference>
<dbReference type="AlphaFoldDB" id="A0A8S1BD21"/>
<feature type="domain" description="Peptidase S1" evidence="6">
    <location>
        <begin position="1"/>
        <end position="170"/>
    </location>
</feature>
<dbReference type="OrthoDB" id="7476844at2759"/>
<keyword evidence="3" id="KW-0645">Protease</keyword>
<sequence length="233" mass="25075">MDSDIAIIRTVAPMVYSSVVKAAAITGTLYNLPDNQVVWAAGFGASIEGNSEQLRHIQIWTVNQAACILRYNLLGANVTANMVCAGLFNTGSGSQCAGDSGGPLFHNGVVGAVRLTSLHYSQSYTSCLISHSLHYDFAFTGNSAVDRSAGVLRGRPYGGAALLWRKTVFPTDSVILCKSDRLVAIRINHNDKSLSIFSEYMPTDSAENVVVFIDTLNEIIAVYENSDVESVFI</sequence>
<dbReference type="SUPFAM" id="SSF50494">
    <property type="entry name" value="Trypsin-like serine proteases"/>
    <property type="match status" value="1"/>
</dbReference>
<keyword evidence="4" id="KW-0378">Hydrolase</keyword>
<organism evidence="7 8">
    <name type="scientific">Arctia plantaginis</name>
    <name type="common">Wood tiger moth</name>
    <name type="synonym">Phalaena plantaginis</name>
    <dbReference type="NCBI Taxonomy" id="874455"/>
    <lineage>
        <taxon>Eukaryota</taxon>
        <taxon>Metazoa</taxon>
        <taxon>Ecdysozoa</taxon>
        <taxon>Arthropoda</taxon>
        <taxon>Hexapoda</taxon>
        <taxon>Insecta</taxon>
        <taxon>Pterygota</taxon>
        <taxon>Neoptera</taxon>
        <taxon>Endopterygota</taxon>
        <taxon>Lepidoptera</taxon>
        <taxon>Glossata</taxon>
        <taxon>Ditrysia</taxon>
        <taxon>Noctuoidea</taxon>
        <taxon>Erebidae</taxon>
        <taxon>Arctiinae</taxon>
        <taxon>Arctia</taxon>
    </lineage>
</organism>
<keyword evidence="8" id="KW-1185">Reference proteome</keyword>
<evidence type="ECO:0000256" key="2">
    <source>
        <dbReference type="ARBA" id="ARBA00022525"/>
    </source>
</evidence>
<dbReference type="Pfam" id="PF00089">
    <property type="entry name" value="Trypsin"/>
    <property type="match status" value="1"/>
</dbReference>
<evidence type="ECO:0000313" key="7">
    <source>
        <dbReference type="EMBL" id="CAB3256353.1"/>
    </source>
</evidence>
<dbReference type="InterPro" id="IPR033116">
    <property type="entry name" value="TRYPSIN_SER"/>
</dbReference>
<dbReference type="InterPro" id="IPR001254">
    <property type="entry name" value="Trypsin_dom"/>
</dbReference>
<accession>A0A8S1BD21</accession>